<protein>
    <submittedName>
        <fullName evidence="1">Stp1/IreP family PP2C-type Ser/Thr phosphatase</fullName>
    </submittedName>
</protein>
<accession>A0AC61RA87</accession>
<dbReference type="Proteomes" id="UP000308836">
    <property type="component" value="Unassembled WGS sequence"/>
</dbReference>
<evidence type="ECO:0000313" key="2">
    <source>
        <dbReference type="Proteomes" id="UP000308836"/>
    </source>
</evidence>
<gene>
    <name evidence="1" type="ORF">E5336_01425</name>
</gene>
<name>A0AC61RA87_9FIRM</name>
<reference evidence="1" key="1">
    <citation type="submission" date="2019-04" db="EMBL/GenBank/DDBJ databases">
        <title>Microbes associate with the intestines of laboratory mice.</title>
        <authorList>
            <person name="Navarre W."/>
            <person name="Wong E."/>
            <person name="Huang K."/>
            <person name="Tropini C."/>
            <person name="Ng K."/>
            <person name="Yu B."/>
        </authorList>
    </citation>
    <scope>NUCLEOTIDE SEQUENCE</scope>
    <source>
        <strain evidence="1">NM09_H32</strain>
    </source>
</reference>
<organism evidence="1 2">
    <name type="scientific">Dubosiella muris</name>
    <dbReference type="NCBI Taxonomy" id="3038133"/>
    <lineage>
        <taxon>Bacteria</taxon>
        <taxon>Bacillati</taxon>
        <taxon>Bacillota</taxon>
        <taxon>Erysipelotrichia</taxon>
        <taxon>Erysipelotrichales</taxon>
        <taxon>Erysipelotrichaceae</taxon>
        <taxon>Dubosiella</taxon>
    </lineage>
</organism>
<proteinExistence type="predicted"/>
<sequence length="248" mass="27624">MKVCGNTDIGKTRSTNEDDYCIARNDNGDWLALVCDGIGGSAAGEVASNIATTCLYNEFMKSPVLKKDYQVERWIREMLNKANDQIFARSMRNKTQRGMGTTCVGALITRFATYIFNVGDSRLYADYADGFIQMSEDHSVIAQLMREGKLSQEEAKSHAQRNTLTSALGVWRVYRMDLHKIDSDYRHLLLCSDGLHGYVSESAICDIVNDLRLSLSEKVNLLISKANQAGGMDNCTIVLLEKEAGDRP</sequence>
<keyword evidence="2" id="KW-1185">Reference proteome</keyword>
<comment type="caution">
    <text evidence="1">The sequence shown here is derived from an EMBL/GenBank/DDBJ whole genome shotgun (WGS) entry which is preliminary data.</text>
</comment>
<evidence type="ECO:0000313" key="1">
    <source>
        <dbReference type="EMBL" id="TGY67162.1"/>
    </source>
</evidence>
<dbReference type="EMBL" id="SRYG01000002">
    <property type="protein sequence ID" value="TGY67162.1"/>
    <property type="molecule type" value="Genomic_DNA"/>
</dbReference>